<dbReference type="EMBL" id="BPLR01020012">
    <property type="protein sequence ID" value="GIX73973.1"/>
    <property type="molecule type" value="Genomic_DNA"/>
</dbReference>
<evidence type="ECO:0000313" key="2">
    <source>
        <dbReference type="Proteomes" id="UP001054945"/>
    </source>
</evidence>
<name>A0AAV4MNN5_CAEEX</name>
<keyword evidence="2" id="KW-1185">Reference proteome</keyword>
<organism evidence="1 2">
    <name type="scientific">Caerostris extrusa</name>
    <name type="common">Bark spider</name>
    <name type="synonym">Caerostris bankana</name>
    <dbReference type="NCBI Taxonomy" id="172846"/>
    <lineage>
        <taxon>Eukaryota</taxon>
        <taxon>Metazoa</taxon>
        <taxon>Ecdysozoa</taxon>
        <taxon>Arthropoda</taxon>
        <taxon>Chelicerata</taxon>
        <taxon>Arachnida</taxon>
        <taxon>Araneae</taxon>
        <taxon>Araneomorphae</taxon>
        <taxon>Entelegynae</taxon>
        <taxon>Araneoidea</taxon>
        <taxon>Araneidae</taxon>
        <taxon>Caerostris</taxon>
    </lineage>
</organism>
<proteinExistence type="predicted"/>
<sequence length="108" mass="12372">MDRLSRRHYLKCYGQLSTTTWHHWQMTPAMEKEMNSRIRMKHPINASSARTYRSVRFSGTIHDSVAGLADRLAEQLSLTAQSALFICERPTPVSPQLLRLSETGRSVL</sequence>
<dbReference type="Proteomes" id="UP001054945">
    <property type="component" value="Unassembled WGS sequence"/>
</dbReference>
<dbReference type="AlphaFoldDB" id="A0AAV4MNN5"/>
<protein>
    <submittedName>
        <fullName evidence="1">Uncharacterized protein</fullName>
    </submittedName>
</protein>
<comment type="caution">
    <text evidence="1">The sequence shown here is derived from an EMBL/GenBank/DDBJ whole genome shotgun (WGS) entry which is preliminary data.</text>
</comment>
<gene>
    <name evidence="1" type="ORF">CEXT_579411</name>
</gene>
<reference evidence="1 2" key="1">
    <citation type="submission" date="2021-06" db="EMBL/GenBank/DDBJ databases">
        <title>Caerostris extrusa draft genome.</title>
        <authorList>
            <person name="Kono N."/>
            <person name="Arakawa K."/>
        </authorList>
    </citation>
    <scope>NUCLEOTIDE SEQUENCE [LARGE SCALE GENOMIC DNA]</scope>
</reference>
<evidence type="ECO:0000313" key="1">
    <source>
        <dbReference type="EMBL" id="GIX73973.1"/>
    </source>
</evidence>
<accession>A0AAV4MNN5</accession>